<proteinExistence type="predicted"/>
<dbReference type="Proteomes" id="UP000009168">
    <property type="component" value="Unassembled WGS sequence"/>
</dbReference>
<dbReference type="PROSITE" id="PS50011">
    <property type="entry name" value="PROTEIN_KINASE_DOM"/>
    <property type="match status" value="1"/>
</dbReference>
<dbReference type="Pfam" id="PF07714">
    <property type="entry name" value="PK_Tyr_Ser-Thr"/>
    <property type="match status" value="1"/>
</dbReference>
<accession>I7M6A0</accession>
<keyword evidence="1" id="KW-0808">Transferase</keyword>
<feature type="transmembrane region" description="Helical" evidence="6">
    <location>
        <begin position="173"/>
        <end position="193"/>
    </location>
</feature>
<dbReference type="SUPFAM" id="SSF56112">
    <property type="entry name" value="Protein kinase-like (PK-like)"/>
    <property type="match status" value="1"/>
</dbReference>
<dbReference type="InterPro" id="IPR001245">
    <property type="entry name" value="Ser-Thr/Tyr_kinase_cat_dom"/>
</dbReference>
<dbReference type="GO" id="GO:0004674">
    <property type="term" value="F:protein serine/threonine kinase activity"/>
    <property type="evidence" value="ECO:0007669"/>
    <property type="project" value="TreeGrafter"/>
</dbReference>
<dbReference type="PANTHER" id="PTHR44329:SF288">
    <property type="entry name" value="MITOGEN-ACTIVATED PROTEIN KINASE KINASE KINASE 20"/>
    <property type="match status" value="1"/>
</dbReference>
<reference evidence="9" key="1">
    <citation type="journal article" date="2006" name="PLoS Biol.">
        <title>Macronuclear genome sequence of the ciliate Tetrahymena thermophila, a model eukaryote.</title>
        <authorList>
            <person name="Eisen J.A."/>
            <person name="Coyne R.S."/>
            <person name="Wu M."/>
            <person name="Wu D."/>
            <person name="Thiagarajan M."/>
            <person name="Wortman J.R."/>
            <person name="Badger J.H."/>
            <person name="Ren Q."/>
            <person name="Amedeo P."/>
            <person name="Jones K.M."/>
            <person name="Tallon L.J."/>
            <person name="Delcher A.L."/>
            <person name="Salzberg S.L."/>
            <person name="Silva J.C."/>
            <person name="Haas B.J."/>
            <person name="Majoros W.H."/>
            <person name="Farzad M."/>
            <person name="Carlton J.M."/>
            <person name="Smith R.K. Jr."/>
            <person name="Garg J."/>
            <person name="Pearlman R.E."/>
            <person name="Karrer K.M."/>
            <person name="Sun L."/>
            <person name="Manning G."/>
            <person name="Elde N.C."/>
            <person name="Turkewitz A.P."/>
            <person name="Asai D.J."/>
            <person name="Wilkes D.E."/>
            <person name="Wang Y."/>
            <person name="Cai H."/>
            <person name="Collins K."/>
            <person name="Stewart B.A."/>
            <person name="Lee S.R."/>
            <person name="Wilamowska K."/>
            <person name="Weinberg Z."/>
            <person name="Ruzzo W.L."/>
            <person name="Wloga D."/>
            <person name="Gaertig J."/>
            <person name="Frankel J."/>
            <person name="Tsao C.-C."/>
            <person name="Gorovsky M.A."/>
            <person name="Keeling P.J."/>
            <person name="Waller R.F."/>
            <person name="Patron N.J."/>
            <person name="Cherry J.M."/>
            <person name="Stover N.A."/>
            <person name="Krieger C.J."/>
            <person name="del Toro C."/>
            <person name="Ryder H.F."/>
            <person name="Williamson S.C."/>
            <person name="Barbeau R.A."/>
            <person name="Hamilton E.P."/>
            <person name="Orias E."/>
        </authorList>
    </citation>
    <scope>NUCLEOTIDE SEQUENCE [LARGE SCALE GENOMIC DNA]</scope>
    <source>
        <strain evidence="9">SB210</strain>
    </source>
</reference>
<evidence type="ECO:0000313" key="8">
    <source>
        <dbReference type="EMBL" id="EAR84823.3"/>
    </source>
</evidence>
<feature type="transmembrane region" description="Helical" evidence="6">
    <location>
        <begin position="38"/>
        <end position="60"/>
    </location>
</feature>
<dbReference type="EMBL" id="GG662620">
    <property type="protein sequence ID" value="EAR84823.3"/>
    <property type="molecule type" value="Genomic_DNA"/>
</dbReference>
<sequence>MKTYLQLNRHLVSQIINYANLDDIEINNNDKTTTSTNYVFIMIFMILALGYLIILILILYRGKTLYNRSTTIIVSKIFYFQGFVLCAFRVISSVLLIIVSYNYDYTTEETNNTQQDNNIQKLLYNGLYISDAVFDMMYFSLFWYIIIYSYKSHVRVGNILEDRKNPAASNKGLNIYTLITVLYSLVHLLITCLYNLDLQNLNQQFYISCISVSDILCIVYYIIGIFILKFKFSGAPYKSSALEKEMKHLERMGYFWLFGRCFQASLDILMVVESQQIQNLIVGKNPNQGIFWNVISYFILPANYIVAEVVPILYSLLQESVKIFIKSPNNSQESVLLVDENDNPVNDPLNNSTDNKDNINEQNSVISDTQDNNIIKINKETQFIKQLKKKEKKRGFGFIQKVLFEKKKKTRESQLKDSFRDSNASGDRVVDDEYDVLAFRILPIDTLSSYILQEVNQDINKLKRYHIKNISKISKLAIDNNQVCLVSKYYELGSLAELIQKHHNVLESSRSSGTSSFPIASDNKSLNKNDQNNNLYGKRLNINSTSVDSFDFKFSYETKMKIAISIAKTMAKLHKIGIIHGHLSSSNILFDTNYEVKISDIGLTSLKKLISYRFGYQNKTHFTAPEHLQEKSLIVQNPKTKSDIYSFAFILWELFMEREAFSNLSLEDLKKTIILDNSRPKIPEVGPIPKEVATIIRYCWLLNPNERPEFGVILANLKRINNESLDDDEDFIFDEQEYKLSFKDVDQIKEQRLKSQDIESDDEDEEMQFKFKKQNQQI</sequence>
<gene>
    <name evidence="8" type="ORF">TTHERM_00600150</name>
</gene>
<feature type="transmembrane region" description="Helical" evidence="6">
    <location>
        <begin position="205"/>
        <end position="228"/>
    </location>
</feature>
<organism evidence="8 9">
    <name type="scientific">Tetrahymena thermophila (strain SB210)</name>
    <dbReference type="NCBI Taxonomy" id="312017"/>
    <lineage>
        <taxon>Eukaryota</taxon>
        <taxon>Sar</taxon>
        <taxon>Alveolata</taxon>
        <taxon>Ciliophora</taxon>
        <taxon>Intramacronucleata</taxon>
        <taxon>Oligohymenophorea</taxon>
        <taxon>Hymenostomatida</taxon>
        <taxon>Tetrahymenina</taxon>
        <taxon>Tetrahymenidae</taxon>
        <taxon>Tetrahymena</taxon>
    </lineage>
</organism>
<dbReference type="OrthoDB" id="301709at2759"/>
<dbReference type="InterPro" id="IPR000719">
    <property type="entry name" value="Prot_kinase_dom"/>
</dbReference>
<keyword evidence="6" id="KW-0812">Transmembrane</keyword>
<evidence type="ECO:0000256" key="2">
    <source>
        <dbReference type="ARBA" id="ARBA00022741"/>
    </source>
</evidence>
<keyword evidence="3 8" id="KW-0418">Kinase</keyword>
<keyword evidence="2" id="KW-0547">Nucleotide-binding</keyword>
<evidence type="ECO:0000256" key="1">
    <source>
        <dbReference type="ARBA" id="ARBA00022679"/>
    </source>
</evidence>
<evidence type="ECO:0000256" key="6">
    <source>
        <dbReference type="SAM" id="Phobius"/>
    </source>
</evidence>
<keyword evidence="9" id="KW-1185">Reference proteome</keyword>
<name>I7M6A0_TETTS</name>
<feature type="region of interest" description="Disordered" evidence="5">
    <location>
        <begin position="753"/>
        <end position="778"/>
    </location>
</feature>
<keyword evidence="6" id="KW-1133">Transmembrane helix</keyword>
<dbReference type="InterPro" id="IPR051681">
    <property type="entry name" value="Ser/Thr_Kinases-Pseudokinases"/>
</dbReference>
<protein>
    <submittedName>
        <fullName evidence="8">Protein kinase</fullName>
    </submittedName>
</protein>
<evidence type="ECO:0000256" key="4">
    <source>
        <dbReference type="ARBA" id="ARBA00022840"/>
    </source>
</evidence>
<dbReference type="RefSeq" id="XP_001032486.3">
    <property type="nucleotide sequence ID" value="XM_001032486.3"/>
</dbReference>
<evidence type="ECO:0000256" key="5">
    <source>
        <dbReference type="SAM" id="MobiDB-lite"/>
    </source>
</evidence>
<feature type="transmembrane region" description="Helical" evidence="6">
    <location>
        <begin position="123"/>
        <end position="146"/>
    </location>
</feature>
<dbReference type="InterPro" id="IPR011009">
    <property type="entry name" value="Kinase-like_dom_sf"/>
</dbReference>
<dbReference type="PANTHER" id="PTHR44329">
    <property type="entry name" value="SERINE/THREONINE-PROTEIN KINASE TNNI3K-RELATED"/>
    <property type="match status" value="1"/>
</dbReference>
<dbReference type="STRING" id="312017.I7M6A0"/>
<dbReference type="Gene3D" id="1.10.510.10">
    <property type="entry name" value="Transferase(Phosphotransferase) domain 1"/>
    <property type="match status" value="1"/>
</dbReference>
<dbReference type="KEGG" id="tet:TTHERM_00600150"/>
<feature type="transmembrane region" description="Helical" evidence="6">
    <location>
        <begin position="292"/>
        <end position="317"/>
    </location>
</feature>
<dbReference type="GO" id="GO:0005524">
    <property type="term" value="F:ATP binding"/>
    <property type="evidence" value="ECO:0007669"/>
    <property type="project" value="UniProtKB-KW"/>
</dbReference>
<keyword evidence="6" id="KW-0472">Membrane</keyword>
<keyword evidence="4" id="KW-0067">ATP-binding</keyword>
<dbReference type="AlphaFoldDB" id="I7M6A0"/>
<evidence type="ECO:0000259" key="7">
    <source>
        <dbReference type="PROSITE" id="PS50011"/>
    </source>
</evidence>
<evidence type="ECO:0000313" key="9">
    <source>
        <dbReference type="Proteomes" id="UP000009168"/>
    </source>
</evidence>
<feature type="transmembrane region" description="Helical" evidence="6">
    <location>
        <begin position="80"/>
        <end position="103"/>
    </location>
</feature>
<dbReference type="InParanoid" id="I7M6A0"/>
<feature type="domain" description="Protein kinase" evidence="7">
    <location>
        <begin position="388"/>
        <end position="725"/>
    </location>
</feature>
<dbReference type="eggNOG" id="KOG0192">
    <property type="taxonomic scope" value="Eukaryota"/>
</dbReference>
<dbReference type="GeneID" id="7844826"/>
<evidence type="ECO:0000256" key="3">
    <source>
        <dbReference type="ARBA" id="ARBA00022777"/>
    </source>
</evidence>